<protein>
    <submittedName>
        <fullName evidence="6">Sulfate transport system substrate-binding protein</fullName>
    </submittedName>
</protein>
<comment type="subcellular location">
    <subcellularLocation>
        <location evidence="1">Periplasm</location>
    </subcellularLocation>
</comment>
<accession>A0ABU0IT44</accession>
<dbReference type="Gene3D" id="3.40.190.10">
    <property type="entry name" value="Periplasmic binding protein-like II"/>
    <property type="match status" value="2"/>
</dbReference>
<proteinExistence type="inferred from homology"/>
<keyword evidence="4" id="KW-0732">Signal</keyword>
<reference evidence="6 7" key="1">
    <citation type="submission" date="2023-07" db="EMBL/GenBank/DDBJ databases">
        <title>Genomic Encyclopedia of Type Strains, Phase IV (KMG-IV): sequencing the most valuable type-strain genomes for metagenomic binning, comparative biology and taxonomic classification.</title>
        <authorList>
            <person name="Goeker M."/>
        </authorList>
    </citation>
    <scope>NUCLEOTIDE SEQUENCE [LARGE SCALE GENOMIC DNA]</scope>
    <source>
        <strain evidence="6 7">DSM 18695</strain>
    </source>
</reference>
<dbReference type="PANTHER" id="PTHR30368:SF2">
    <property type="entry name" value="SULFATE-BINDING PROTEIN"/>
    <property type="match status" value="1"/>
</dbReference>
<organism evidence="6 7">
    <name type="scientific">Caulobacter ginsengisoli</name>
    <dbReference type="NCBI Taxonomy" id="400775"/>
    <lineage>
        <taxon>Bacteria</taxon>
        <taxon>Pseudomonadati</taxon>
        <taxon>Pseudomonadota</taxon>
        <taxon>Alphaproteobacteria</taxon>
        <taxon>Caulobacterales</taxon>
        <taxon>Caulobacteraceae</taxon>
        <taxon>Caulobacter</taxon>
    </lineage>
</organism>
<dbReference type="PROSITE" id="PS51318">
    <property type="entry name" value="TAT"/>
    <property type="match status" value="1"/>
</dbReference>
<dbReference type="InterPro" id="IPR005669">
    <property type="entry name" value="Thiosulph/SO4-bd"/>
</dbReference>
<name>A0ABU0IT44_9CAUL</name>
<gene>
    <name evidence="6" type="ORF">QO010_002957</name>
</gene>
<dbReference type="NCBIfam" id="NF008022">
    <property type="entry name" value="PRK10752.1"/>
    <property type="match status" value="1"/>
</dbReference>
<dbReference type="EMBL" id="JAUSVS010000005">
    <property type="protein sequence ID" value="MDQ0465173.1"/>
    <property type="molecule type" value="Genomic_DNA"/>
</dbReference>
<evidence type="ECO:0000256" key="2">
    <source>
        <dbReference type="ARBA" id="ARBA00006099"/>
    </source>
</evidence>
<keyword evidence="5" id="KW-0574">Periplasm</keyword>
<keyword evidence="3" id="KW-0813">Transport</keyword>
<dbReference type="InterPro" id="IPR034408">
    <property type="entry name" value="Sulphate/thiosulphate_BS"/>
</dbReference>
<comment type="caution">
    <text evidence="6">The sequence shown here is derived from an EMBL/GenBank/DDBJ whole genome shotgun (WGS) entry which is preliminary data.</text>
</comment>
<dbReference type="Proteomes" id="UP001228905">
    <property type="component" value="Unassembled WGS sequence"/>
</dbReference>
<dbReference type="CDD" id="cd01005">
    <property type="entry name" value="PBP2_CysP"/>
    <property type="match status" value="1"/>
</dbReference>
<evidence type="ECO:0000256" key="5">
    <source>
        <dbReference type="ARBA" id="ARBA00022764"/>
    </source>
</evidence>
<evidence type="ECO:0000256" key="3">
    <source>
        <dbReference type="ARBA" id="ARBA00022448"/>
    </source>
</evidence>
<evidence type="ECO:0000313" key="7">
    <source>
        <dbReference type="Proteomes" id="UP001228905"/>
    </source>
</evidence>
<dbReference type="NCBIfam" id="TIGR00971">
    <property type="entry name" value="3a0106s03"/>
    <property type="match status" value="1"/>
</dbReference>
<evidence type="ECO:0000256" key="4">
    <source>
        <dbReference type="ARBA" id="ARBA00022729"/>
    </source>
</evidence>
<sequence>MSLINGMDRRALLVGGFGTAALAACSPKAPAGAGAKTLLNVSYDPTRELYKAYDAFFAKDWAAQGRGALTVNQSHGGSGKQARAVIDGLEADVVTLALAADIDIIAAKGLIAADWQGRLPNNSCPYTSTIVFLVRKGNPKAIKDWGDLVKPGVQVITPNPKTSGGARWNYLAAWAYGLKSGGSEAAAQAYVTDLFKHVPVLDSGARGATNTFVKNGLGDVLLAWENEAYLAIDELGADKLEVVLPSLSVLAEPPVAVVDKIVERHGTQAVAEAYLKTLYTPGAQELIAGQYYRPTDATVLAKYADRFPKLAMKTIADFGGWKAAQARHFADGGLFDNLYKPG</sequence>
<comment type="similarity">
    <text evidence="2">Belongs to the prokaryotic sulfate-binding protein family.</text>
</comment>
<dbReference type="PANTHER" id="PTHR30368">
    <property type="entry name" value="SULFATE-BINDING PROTEIN"/>
    <property type="match status" value="1"/>
</dbReference>
<dbReference type="InterPro" id="IPR006311">
    <property type="entry name" value="TAT_signal"/>
</dbReference>
<dbReference type="PROSITE" id="PS00757">
    <property type="entry name" value="PROK_SULFATE_BIND_2"/>
    <property type="match status" value="1"/>
</dbReference>
<dbReference type="SUPFAM" id="SSF53850">
    <property type="entry name" value="Periplasmic binding protein-like II"/>
    <property type="match status" value="1"/>
</dbReference>
<dbReference type="NCBIfam" id="NF008106">
    <property type="entry name" value="PRK10852.1"/>
    <property type="match status" value="1"/>
</dbReference>
<keyword evidence="7" id="KW-1185">Reference proteome</keyword>
<dbReference type="Pfam" id="PF13531">
    <property type="entry name" value="SBP_bac_11"/>
    <property type="match status" value="1"/>
</dbReference>
<dbReference type="RefSeq" id="WP_307350347.1">
    <property type="nucleotide sequence ID" value="NZ_JAUSVS010000005.1"/>
</dbReference>
<evidence type="ECO:0000313" key="6">
    <source>
        <dbReference type="EMBL" id="MDQ0465173.1"/>
    </source>
</evidence>
<evidence type="ECO:0000256" key="1">
    <source>
        <dbReference type="ARBA" id="ARBA00004418"/>
    </source>
</evidence>